<proteinExistence type="predicted"/>
<dbReference type="OrthoDB" id="10052260at2759"/>
<evidence type="ECO:0000313" key="2">
    <source>
        <dbReference type="Proteomes" id="UP000694559"/>
    </source>
</evidence>
<protein>
    <submittedName>
        <fullName evidence="1">Uncharacterized protein</fullName>
    </submittedName>
</protein>
<reference evidence="1" key="1">
    <citation type="submission" date="2025-08" db="UniProtKB">
        <authorList>
            <consortium name="Ensembl"/>
        </authorList>
    </citation>
    <scope>IDENTIFICATION</scope>
</reference>
<evidence type="ECO:0000313" key="1">
    <source>
        <dbReference type="Ensembl" id="ENSNNAP00000004109.1"/>
    </source>
</evidence>
<name>A0A8C6VDK0_NAJNA</name>
<organism evidence="1 2">
    <name type="scientific">Naja naja</name>
    <name type="common">Indian cobra</name>
    <dbReference type="NCBI Taxonomy" id="35670"/>
    <lineage>
        <taxon>Eukaryota</taxon>
        <taxon>Metazoa</taxon>
        <taxon>Chordata</taxon>
        <taxon>Craniata</taxon>
        <taxon>Vertebrata</taxon>
        <taxon>Euteleostomi</taxon>
        <taxon>Lepidosauria</taxon>
        <taxon>Squamata</taxon>
        <taxon>Bifurcata</taxon>
        <taxon>Unidentata</taxon>
        <taxon>Episquamata</taxon>
        <taxon>Toxicofera</taxon>
        <taxon>Serpentes</taxon>
        <taxon>Colubroidea</taxon>
        <taxon>Elapidae</taxon>
        <taxon>Elapinae</taxon>
        <taxon>Naja</taxon>
    </lineage>
</organism>
<dbReference type="Ensembl" id="ENSNNAT00000004297.1">
    <property type="protein sequence ID" value="ENSNNAP00000004109.1"/>
    <property type="gene ID" value="ENSNNAG00000002771.1"/>
</dbReference>
<sequence>STHSCCSSDDICKLSRLLSAMPLMNSKAERCSMGRGGLTSQKCILQGAQKGDLSTVAEFYLEDNNSLQNFLFKAEPLDKLKITFQNSSDFFWRIITYHLDILGQKL</sequence>
<dbReference type="AlphaFoldDB" id="A0A8C6VDK0"/>
<keyword evidence="2" id="KW-1185">Reference proteome</keyword>
<dbReference type="Proteomes" id="UP000694559">
    <property type="component" value="Unplaced"/>
</dbReference>
<reference evidence="1" key="2">
    <citation type="submission" date="2025-09" db="UniProtKB">
        <authorList>
            <consortium name="Ensembl"/>
        </authorList>
    </citation>
    <scope>IDENTIFICATION</scope>
</reference>
<accession>A0A8C6VDK0</accession>